<accession>A0A2T7F090</accession>
<proteinExistence type="predicted"/>
<sequence>MDLSIGNFVCVHQKAVQLGTRRMNWRTGREYPLHTCRAYGTTGTNLFPRAKTVGKSSKNSRESISLEILVGKTCRDKFNGK</sequence>
<gene>
    <name evidence="1" type="ORF">GQ55_2G478500</name>
</gene>
<dbReference type="EMBL" id="CM009750">
    <property type="protein sequence ID" value="PUZ73487.1"/>
    <property type="molecule type" value="Genomic_DNA"/>
</dbReference>
<dbReference type="AlphaFoldDB" id="A0A2T7F090"/>
<keyword evidence="2" id="KW-1185">Reference proteome</keyword>
<reference evidence="1 2" key="1">
    <citation type="submission" date="2018-04" db="EMBL/GenBank/DDBJ databases">
        <title>WGS assembly of Panicum hallii var. hallii HAL2.</title>
        <authorList>
            <person name="Lovell J."/>
            <person name="Jenkins J."/>
            <person name="Lowry D."/>
            <person name="Mamidi S."/>
            <person name="Sreedasyam A."/>
            <person name="Weng X."/>
            <person name="Barry K."/>
            <person name="Bonette J."/>
            <person name="Campitelli B."/>
            <person name="Daum C."/>
            <person name="Gordon S."/>
            <person name="Gould B."/>
            <person name="Lipzen A."/>
            <person name="MacQueen A."/>
            <person name="Palacio-Mejia J."/>
            <person name="Plott C."/>
            <person name="Shakirov E."/>
            <person name="Shu S."/>
            <person name="Yoshinaga Y."/>
            <person name="Zane M."/>
            <person name="Rokhsar D."/>
            <person name="Grimwood J."/>
            <person name="Schmutz J."/>
            <person name="Juenger T."/>
        </authorList>
    </citation>
    <scope>NUCLEOTIDE SEQUENCE [LARGE SCALE GENOMIC DNA]</scope>
    <source>
        <strain evidence="2">cv. HAL2</strain>
    </source>
</reference>
<evidence type="ECO:0000313" key="2">
    <source>
        <dbReference type="Proteomes" id="UP000244336"/>
    </source>
</evidence>
<dbReference type="Proteomes" id="UP000244336">
    <property type="component" value="Chromosome 2"/>
</dbReference>
<protein>
    <submittedName>
        <fullName evidence="1">Uncharacterized protein</fullName>
    </submittedName>
</protein>
<name>A0A2T7F090_9POAL</name>
<evidence type="ECO:0000313" key="1">
    <source>
        <dbReference type="EMBL" id="PUZ73487.1"/>
    </source>
</evidence>
<organism evidence="1 2">
    <name type="scientific">Panicum hallii var. hallii</name>
    <dbReference type="NCBI Taxonomy" id="1504633"/>
    <lineage>
        <taxon>Eukaryota</taxon>
        <taxon>Viridiplantae</taxon>
        <taxon>Streptophyta</taxon>
        <taxon>Embryophyta</taxon>
        <taxon>Tracheophyta</taxon>
        <taxon>Spermatophyta</taxon>
        <taxon>Magnoliopsida</taxon>
        <taxon>Liliopsida</taxon>
        <taxon>Poales</taxon>
        <taxon>Poaceae</taxon>
        <taxon>PACMAD clade</taxon>
        <taxon>Panicoideae</taxon>
        <taxon>Panicodae</taxon>
        <taxon>Paniceae</taxon>
        <taxon>Panicinae</taxon>
        <taxon>Panicum</taxon>
        <taxon>Panicum sect. Panicum</taxon>
    </lineage>
</organism>
<dbReference type="Gramene" id="PUZ73487">
    <property type="protein sequence ID" value="PUZ73487"/>
    <property type="gene ID" value="GQ55_2G478500"/>
</dbReference>